<proteinExistence type="predicted"/>
<dbReference type="Pfam" id="PF00072">
    <property type="entry name" value="Response_reg"/>
    <property type="match status" value="1"/>
</dbReference>
<evidence type="ECO:0000259" key="7">
    <source>
        <dbReference type="PROSITE" id="PS50110"/>
    </source>
</evidence>
<feature type="DNA-binding region" description="OmpR/PhoB-type" evidence="5">
    <location>
        <begin position="153"/>
        <end position="252"/>
    </location>
</feature>
<feature type="domain" description="Response regulatory" evidence="7">
    <location>
        <begin position="4"/>
        <end position="118"/>
    </location>
</feature>
<dbReference type="InterPro" id="IPR036388">
    <property type="entry name" value="WH-like_DNA-bd_sf"/>
</dbReference>
<dbReference type="InterPro" id="IPR016032">
    <property type="entry name" value="Sig_transdc_resp-reg_C-effctor"/>
</dbReference>
<dbReference type="EMBL" id="BMNZ01000002">
    <property type="protein sequence ID" value="GGM86800.1"/>
    <property type="molecule type" value="Genomic_DNA"/>
</dbReference>
<dbReference type="InterPro" id="IPR011006">
    <property type="entry name" value="CheY-like_superfamily"/>
</dbReference>
<gene>
    <name evidence="9" type="ORF">GCM10009721_09500</name>
</gene>
<dbReference type="RefSeq" id="WP_030197520.1">
    <property type="nucleotide sequence ID" value="NZ_BMNZ01000002.1"/>
</dbReference>
<feature type="modified residue" description="4-aspartylphosphate" evidence="4">
    <location>
        <position position="53"/>
    </location>
</feature>
<dbReference type="SUPFAM" id="SSF52172">
    <property type="entry name" value="CheY-like"/>
    <property type="match status" value="1"/>
</dbReference>
<evidence type="ECO:0000256" key="1">
    <source>
        <dbReference type="ARBA" id="ARBA00022553"/>
    </source>
</evidence>
<protein>
    <submittedName>
        <fullName evidence="9">DNA-binding response regulator</fullName>
    </submittedName>
</protein>
<dbReference type="PROSITE" id="PS51755">
    <property type="entry name" value="OMPR_PHOB"/>
    <property type="match status" value="1"/>
</dbReference>
<feature type="region of interest" description="Disordered" evidence="6">
    <location>
        <begin position="122"/>
        <end position="160"/>
    </location>
</feature>
<dbReference type="Proteomes" id="UP000623461">
    <property type="component" value="Unassembled WGS sequence"/>
</dbReference>
<comment type="caution">
    <text evidence="9">The sequence shown here is derived from an EMBL/GenBank/DDBJ whole genome shotgun (WGS) entry which is preliminary data.</text>
</comment>
<organism evidence="9 10">
    <name type="scientific">Terrabacter tumescens</name>
    <dbReference type="NCBI Taxonomy" id="60443"/>
    <lineage>
        <taxon>Bacteria</taxon>
        <taxon>Bacillati</taxon>
        <taxon>Actinomycetota</taxon>
        <taxon>Actinomycetes</taxon>
        <taxon>Micrococcales</taxon>
        <taxon>Intrasporangiaceae</taxon>
        <taxon>Terrabacter</taxon>
    </lineage>
</organism>
<keyword evidence="3 5" id="KW-0238">DNA-binding</keyword>
<evidence type="ECO:0000313" key="10">
    <source>
        <dbReference type="Proteomes" id="UP000623461"/>
    </source>
</evidence>
<dbReference type="PANTHER" id="PTHR48111">
    <property type="entry name" value="REGULATOR OF RPOS"/>
    <property type="match status" value="1"/>
</dbReference>
<keyword evidence="10" id="KW-1185">Reference proteome</keyword>
<evidence type="ECO:0000256" key="6">
    <source>
        <dbReference type="SAM" id="MobiDB-lite"/>
    </source>
</evidence>
<dbReference type="InterPro" id="IPR001867">
    <property type="entry name" value="OmpR/PhoB-type_DNA-bd"/>
</dbReference>
<keyword evidence="1 4" id="KW-0597">Phosphoprotein</keyword>
<dbReference type="SMART" id="SM00862">
    <property type="entry name" value="Trans_reg_C"/>
    <property type="match status" value="1"/>
</dbReference>
<evidence type="ECO:0000313" key="9">
    <source>
        <dbReference type="EMBL" id="GGM86800.1"/>
    </source>
</evidence>
<dbReference type="Gene3D" id="6.10.250.690">
    <property type="match status" value="1"/>
</dbReference>
<evidence type="ECO:0000259" key="8">
    <source>
        <dbReference type="PROSITE" id="PS51755"/>
    </source>
</evidence>
<dbReference type="CDD" id="cd17624">
    <property type="entry name" value="REC_OmpR_PmrA-like"/>
    <property type="match status" value="1"/>
</dbReference>
<evidence type="ECO:0000256" key="4">
    <source>
        <dbReference type="PROSITE-ProRule" id="PRU00169"/>
    </source>
</evidence>
<accession>A0ABQ2HPB3</accession>
<dbReference type="Pfam" id="PF00486">
    <property type="entry name" value="Trans_reg_C"/>
    <property type="match status" value="1"/>
</dbReference>
<dbReference type="CDD" id="cd00383">
    <property type="entry name" value="trans_reg_C"/>
    <property type="match status" value="1"/>
</dbReference>
<keyword evidence="2" id="KW-0902">Two-component regulatory system</keyword>
<feature type="compositionally biased region" description="Low complexity" evidence="6">
    <location>
        <begin position="123"/>
        <end position="146"/>
    </location>
</feature>
<reference evidence="10" key="1">
    <citation type="journal article" date="2019" name="Int. J. Syst. Evol. Microbiol.">
        <title>The Global Catalogue of Microorganisms (GCM) 10K type strain sequencing project: providing services to taxonomists for standard genome sequencing and annotation.</title>
        <authorList>
            <consortium name="The Broad Institute Genomics Platform"/>
            <consortium name="The Broad Institute Genome Sequencing Center for Infectious Disease"/>
            <person name="Wu L."/>
            <person name="Ma J."/>
        </authorList>
    </citation>
    <scope>NUCLEOTIDE SEQUENCE [LARGE SCALE GENOMIC DNA]</scope>
    <source>
        <strain evidence="10">JCM 1365</strain>
    </source>
</reference>
<dbReference type="Gene3D" id="1.10.10.10">
    <property type="entry name" value="Winged helix-like DNA-binding domain superfamily/Winged helix DNA-binding domain"/>
    <property type="match status" value="1"/>
</dbReference>
<name>A0ABQ2HPB3_9MICO</name>
<sequence>MAPQVLLVEDDPDIAPTLIMALEREGHVVTHTPTGHAAVEHVAGGETEVVLLDLGLPDIDGLEVCRRIRAGGYEGVVLILTARDGELDRVVGLDVGADDYLSKPFSLSELLARIRATLRRGWATTPRPTDPSAAPATPAPVASATAQEAPGPSPTTALPGALTVDTRSRRAFVGGAELGLTAKEFDVLALLDAERGAAITREQLMNQVWDENWFGSTKTLDATIGRLRQKLETSASPARISTVRGVGFRLEDEPPDA</sequence>
<dbReference type="InterPro" id="IPR039420">
    <property type="entry name" value="WalR-like"/>
</dbReference>
<dbReference type="PROSITE" id="PS50110">
    <property type="entry name" value="RESPONSE_REGULATORY"/>
    <property type="match status" value="1"/>
</dbReference>
<feature type="domain" description="OmpR/PhoB-type" evidence="8">
    <location>
        <begin position="153"/>
        <end position="252"/>
    </location>
</feature>
<evidence type="ECO:0000256" key="3">
    <source>
        <dbReference type="ARBA" id="ARBA00023125"/>
    </source>
</evidence>
<dbReference type="SUPFAM" id="SSF46894">
    <property type="entry name" value="C-terminal effector domain of the bipartite response regulators"/>
    <property type="match status" value="1"/>
</dbReference>
<dbReference type="SMART" id="SM00448">
    <property type="entry name" value="REC"/>
    <property type="match status" value="1"/>
</dbReference>
<evidence type="ECO:0000256" key="5">
    <source>
        <dbReference type="PROSITE-ProRule" id="PRU01091"/>
    </source>
</evidence>
<evidence type="ECO:0000256" key="2">
    <source>
        <dbReference type="ARBA" id="ARBA00023012"/>
    </source>
</evidence>
<dbReference type="GO" id="GO:0003677">
    <property type="term" value="F:DNA binding"/>
    <property type="evidence" value="ECO:0007669"/>
    <property type="project" value="UniProtKB-KW"/>
</dbReference>
<dbReference type="Gene3D" id="3.40.50.2300">
    <property type="match status" value="1"/>
</dbReference>
<dbReference type="InterPro" id="IPR001789">
    <property type="entry name" value="Sig_transdc_resp-reg_receiver"/>
</dbReference>
<dbReference type="PANTHER" id="PTHR48111:SF40">
    <property type="entry name" value="PHOSPHATE REGULON TRANSCRIPTIONAL REGULATORY PROTEIN PHOB"/>
    <property type="match status" value="1"/>
</dbReference>